<sequence>MRGRKKKLSLKVKVDREDSFLGFKRDVWLEASRFDYTNRLLKELLEQEFLSLISKF</sequence>
<organism evidence="1 2">
    <name type="scientific">Paenibacillus vortex V453</name>
    <dbReference type="NCBI Taxonomy" id="715225"/>
    <lineage>
        <taxon>Bacteria</taxon>
        <taxon>Bacillati</taxon>
        <taxon>Bacillota</taxon>
        <taxon>Bacilli</taxon>
        <taxon>Bacillales</taxon>
        <taxon>Paenibacillaceae</taxon>
        <taxon>Paenibacillus</taxon>
    </lineage>
</organism>
<name>A0A2R9SY64_9BACL</name>
<keyword evidence="2" id="KW-1185">Reference proteome</keyword>
<accession>A0A2R9SY64</accession>
<dbReference type="AlphaFoldDB" id="A0A2R9SY64"/>
<dbReference type="RefSeq" id="WP_006208609.1">
    <property type="nucleotide sequence ID" value="NZ_ADHJ01000014.1"/>
</dbReference>
<gene>
    <name evidence="1" type="ORF">PVOR_08725</name>
</gene>
<evidence type="ECO:0000313" key="1">
    <source>
        <dbReference type="EMBL" id="EFU42349.1"/>
    </source>
</evidence>
<dbReference type="Proteomes" id="UP000003094">
    <property type="component" value="Unassembled WGS sequence"/>
</dbReference>
<dbReference type="KEGG" id="pvo:PVOR_08725"/>
<comment type="caution">
    <text evidence="1">The sequence shown here is derived from an EMBL/GenBank/DDBJ whole genome shotgun (WGS) entry which is preliminary data.</text>
</comment>
<evidence type="ECO:0000313" key="2">
    <source>
        <dbReference type="Proteomes" id="UP000003094"/>
    </source>
</evidence>
<reference evidence="1 2" key="1">
    <citation type="journal article" date="2010" name="BMC Genomics">
        <title>Genome sequence of the pattern forming Paenibacillus vortex bacterium reveals potential for thriving in complex environments.</title>
        <authorList>
            <person name="Sirota-Madi A."/>
            <person name="Olender T."/>
            <person name="Helman Y."/>
            <person name="Ingham C."/>
            <person name="Brainis I."/>
            <person name="Roth D."/>
            <person name="Hagi E."/>
            <person name="Brodsky L."/>
            <person name="Leshkowitz D."/>
            <person name="Galatenko V."/>
            <person name="Nikolaev V."/>
            <person name="Mugasimangalam R.C."/>
            <person name="Bransburg-Zabary S."/>
            <person name="Gutnick D.L."/>
            <person name="Lancet D."/>
            <person name="Ben-Jacob E."/>
        </authorList>
    </citation>
    <scope>NUCLEOTIDE SEQUENCE [LARGE SCALE GENOMIC DNA]</scope>
    <source>
        <strain evidence="1 2">V453</strain>
    </source>
</reference>
<dbReference type="EMBL" id="ADHJ01000014">
    <property type="protein sequence ID" value="EFU42349.1"/>
    <property type="molecule type" value="Genomic_DNA"/>
</dbReference>
<proteinExistence type="predicted"/>
<protein>
    <submittedName>
        <fullName evidence="1">Uncharacterized protein</fullName>
    </submittedName>
</protein>